<dbReference type="Gene3D" id="1.10.8.10">
    <property type="entry name" value="DNA helicase RuvA subunit, C-terminal domain"/>
    <property type="match status" value="1"/>
</dbReference>
<dbReference type="NCBIfam" id="TIGR00536">
    <property type="entry name" value="hemK_fam"/>
    <property type="match status" value="1"/>
</dbReference>
<gene>
    <name evidence="5 8" type="primary">prmC</name>
    <name evidence="8" type="ORF">QT716_01060</name>
</gene>
<keyword evidence="3 5" id="KW-0949">S-adenosyl-L-methionine</keyword>
<evidence type="ECO:0000256" key="2">
    <source>
        <dbReference type="ARBA" id="ARBA00022679"/>
    </source>
</evidence>
<evidence type="ECO:0000259" key="7">
    <source>
        <dbReference type="Pfam" id="PF17827"/>
    </source>
</evidence>
<dbReference type="CDD" id="cd02440">
    <property type="entry name" value="AdoMet_MTases"/>
    <property type="match status" value="1"/>
</dbReference>
<feature type="binding site" evidence="5">
    <location>
        <position position="188"/>
    </location>
    <ligand>
        <name>S-adenosyl-L-methionine</name>
        <dbReference type="ChEBI" id="CHEBI:59789"/>
    </ligand>
</feature>
<name>A0ABU4FV91_9BACL</name>
<dbReference type="PANTHER" id="PTHR18895:SF74">
    <property type="entry name" value="MTRF1L RELEASE FACTOR GLUTAMINE METHYLTRANSFERASE"/>
    <property type="match status" value="1"/>
</dbReference>
<dbReference type="InterPro" id="IPR004556">
    <property type="entry name" value="HemK-like"/>
</dbReference>
<evidence type="ECO:0000313" key="8">
    <source>
        <dbReference type="EMBL" id="MDW0108631.1"/>
    </source>
</evidence>
<dbReference type="Pfam" id="PF05175">
    <property type="entry name" value="MTS"/>
    <property type="match status" value="1"/>
</dbReference>
<dbReference type="InterPro" id="IPR050320">
    <property type="entry name" value="N5-glutamine_MTase"/>
</dbReference>
<evidence type="ECO:0000259" key="6">
    <source>
        <dbReference type="Pfam" id="PF05175"/>
    </source>
</evidence>
<dbReference type="EMBL" id="JAUBDH010000001">
    <property type="protein sequence ID" value="MDW0108631.1"/>
    <property type="molecule type" value="Genomic_DNA"/>
</dbReference>
<feature type="binding site" evidence="5">
    <location>
        <begin position="188"/>
        <end position="191"/>
    </location>
    <ligand>
        <name>substrate</name>
    </ligand>
</feature>
<dbReference type="RefSeq" id="WP_317933818.1">
    <property type="nucleotide sequence ID" value="NZ_JAUBDH010000001.1"/>
</dbReference>
<dbReference type="InterPro" id="IPR002052">
    <property type="entry name" value="DNA_methylase_N6_adenine_CS"/>
</dbReference>
<comment type="caution">
    <text evidence="8">The sequence shown here is derived from an EMBL/GenBank/DDBJ whole genome shotgun (WGS) entry which is preliminary data.</text>
</comment>
<dbReference type="Pfam" id="PF17827">
    <property type="entry name" value="PrmC_N"/>
    <property type="match status" value="1"/>
</dbReference>
<dbReference type="EC" id="2.1.1.297" evidence="5"/>
<evidence type="ECO:0000256" key="3">
    <source>
        <dbReference type="ARBA" id="ARBA00022691"/>
    </source>
</evidence>
<protein>
    <recommendedName>
        <fullName evidence="5">Release factor glutamine methyltransferase</fullName>
        <shortName evidence="5">RF MTase</shortName>
        <ecNumber evidence="5">2.1.1.297</ecNumber>
    </recommendedName>
    <alternativeName>
        <fullName evidence="5">N5-glutamine methyltransferase PrmC</fullName>
    </alternativeName>
    <alternativeName>
        <fullName evidence="5">Protein-(glutamine-N5) MTase PrmC</fullName>
    </alternativeName>
    <alternativeName>
        <fullName evidence="5">Protein-glutamine N-methyltransferase PrmC</fullName>
    </alternativeName>
</protein>
<evidence type="ECO:0000256" key="1">
    <source>
        <dbReference type="ARBA" id="ARBA00022603"/>
    </source>
</evidence>
<feature type="domain" description="Methyltransferase small" evidence="6">
    <location>
        <begin position="119"/>
        <end position="198"/>
    </location>
</feature>
<keyword evidence="9" id="KW-1185">Reference proteome</keyword>
<reference evidence="8 9" key="1">
    <citation type="submission" date="2023-06" db="EMBL/GenBank/DDBJ databases">
        <title>Sporosarcina sp. nov., isolated from Korean traditional fermented seafood 'Jeotgal'.</title>
        <authorList>
            <person name="Yang A.-I."/>
            <person name="Shin N.-R."/>
        </authorList>
    </citation>
    <scope>NUCLEOTIDE SEQUENCE [LARGE SCALE GENOMIC DNA]</scope>
    <source>
        <strain evidence="8 9">KCTC3840</strain>
    </source>
</reference>
<dbReference type="InterPro" id="IPR019874">
    <property type="entry name" value="RF_methyltr_PrmC"/>
</dbReference>
<comment type="caution">
    <text evidence="5">Lacks conserved residue(s) required for the propagation of feature annotation.</text>
</comment>
<dbReference type="PANTHER" id="PTHR18895">
    <property type="entry name" value="HEMK METHYLTRANSFERASE"/>
    <property type="match status" value="1"/>
</dbReference>
<feature type="domain" description="Release factor glutamine methyltransferase N-terminal" evidence="7">
    <location>
        <begin position="9"/>
        <end position="75"/>
    </location>
</feature>
<dbReference type="PROSITE" id="PS00092">
    <property type="entry name" value="N6_MTASE"/>
    <property type="match status" value="1"/>
</dbReference>
<dbReference type="HAMAP" id="MF_02126">
    <property type="entry name" value="RF_methyltr_PrmC"/>
    <property type="match status" value="1"/>
</dbReference>
<accession>A0ABU4FV91</accession>
<proteinExistence type="inferred from homology"/>
<dbReference type="GO" id="GO:0032259">
    <property type="term" value="P:methylation"/>
    <property type="evidence" value="ECO:0007669"/>
    <property type="project" value="UniProtKB-KW"/>
</dbReference>
<dbReference type="Gene3D" id="3.40.50.150">
    <property type="entry name" value="Vaccinia Virus protein VP39"/>
    <property type="match status" value="1"/>
</dbReference>
<evidence type="ECO:0000256" key="5">
    <source>
        <dbReference type="HAMAP-Rule" id="MF_02126"/>
    </source>
</evidence>
<dbReference type="GO" id="GO:0102559">
    <property type="term" value="F:peptide chain release factor N(5)-glutamine methyltransferase activity"/>
    <property type="evidence" value="ECO:0007669"/>
    <property type="project" value="UniProtKB-EC"/>
</dbReference>
<feature type="binding site" evidence="5">
    <location>
        <position position="146"/>
    </location>
    <ligand>
        <name>S-adenosyl-L-methionine</name>
        <dbReference type="ChEBI" id="CHEBI:59789"/>
    </ligand>
</feature>
<keyword evidence="2 5" id="KW-0808">Transferase</keyword>
<comment type="function">
    <text evidence="5">Methylates the class 1 translation termination release factors RF1/PrfA and RF2/PrfB on the glutamine residue of the universally conserved GGQ motif.</text>
</comment>
<dbReference type="InterPro" id="IPR007848">
    <property type="entry name" value="Small_mtfrase_dom"/>
</dbReference>
<evidence type="ECO:0000313" key="9">
    <source>
        <dbReference type="Proteomes" id="UP001280629"/>
    </source>
</evidence>
<dbReference type="InterPro" id="IPR029063">
    <property type="entry name" value="SAM-dependent_MTases_sf"/>
</dbReference>
<dbReference type="SUPFAM" id="SSF53335">
    <property type="entry name" value="S-adenosyl-L-methionine-dependent methyltransferases"/>
    <property type="match status" value="1"/>
</dbReference>
<organism evidence="8 9">
    <name type="scientific">Sporosarcina aquimarina</name>
    <dbReference type="NCBI Taxonomy" id="114975"/>
    <lineage>
        <taxon>Bacteria</taxon>
        <taxon>Bacillati</taxon>
        <taxon>Bacillota</taxon>
        <taxon>Bacilli</taxon>
        <taxon>Bacillales</taxon>
        <taxon>Caryophanaceae</taxon>
        <taxon>Sporosarcina</taxon>
    </lineage>
</organism>
<dbReference type="Proteomes" id="UP001280629">
    <property type="component" value="Unassembled WGS sequence"/>
</dbReference>
<evidence type="ECO:0000256" key="4">
    <source>
        <dbReference type="ARBA" id="ARBA00048391"/>
    </source>
</evidence>
<feature type="binding site" evidence="5">
    <location>
        <begin position="123"/>
        <end position="127"/>
    </location>
    <ligand>
        <name>S-adenosyl-L-methionine</name>
        <dbReference type="ChEBI" id="CHEBI:59789"/>
    </ligand>
</feature>
<dbReference type="InterPro" id="IPR040758">
    <property type="entry name" value="PrmC_N"/>
</dbReference>
<sequence>MIETIHQTLKRLEIQLANRQLDLNAALLLMEHVTELSRASLLAELREPLTEPKAKRFEVLAAELLTGKPVQHIIGQEWFYGRPFIVSEDVLIPRPETEELVQGALGRAAKIFGDESILAADIGTGSGAIAVTFQLEYSNVRMTATDISEAALTIARKNAEKNGAHINFRQGDLAQPLSGEKWDVILSNPPYIDQEEATSMSPTVVNYEPHSALFAEESGLALYRKLSETLPSIMNERALIGLEIGYQQGAAVQSLFQKAFPKAKVELVQDLNGKDRMIFCEIQ</sequence>
<keyword evidence="1 5" id="KW-0489">Methyltransferase</keyword>
<comment type="similarity">
    <text evidence="5">Belongs to the protein N5-glutamine methyltransferase family. PrmC subfamily.</text>
</comment>
<dbReference type="NCBIfam" id="TIGR03534">
    <property type="entry name" value="RF_mod_PrmC"/>
    <property type="match status" value="1"/>
</dbReference>
<comment type="catalytic activity">
    <reaction evidence="4 5">
        <text>L-glutaminyl-[peptide chain release factor] + S-adenosyl-L-methionine = N(5)-methyl-L-glutaminyl-[peptide chain release factor] + S-adenosyl-L-homocysteine + H(+)</text>
        <dbReference type="Rhea" id="RHEA:42896"/>
        <dbReference type="Rhea" id="RHEA-COMP:10271"/>
        <dbReference type="Rhea" id="RHEA-COMP:10272"/>
        <dbReference type="ChEBI" id="CHEBI:15378"/>
        <dbReference type="ChEBI" id="CHEBI:30011"/>
        <dbReference type="ChEBI" id="CHEBI:57856"/>
        <dbReference type="ChEBI" id="CHEBI:59789"/>
        <dbReference type="ChEBI" id="CHEBI:61891"/>
        <dbReference type="EC" id="2.1.1.297"/>
    </reaction>
</comment>